<gene>
    <name evidence="2" type="ORF">ABXS70_27510</name>
</gene>
<keyword evidence="2" id="KW-0489">Methyltransferase</keyword>
<dbReference type="RefSeq" id="WP_342553351.1">
    <property type="nucleotide sequence ID" value="NZ_CP159992.1"/>
</dbReference>
<name>A0AAU8NAY7_9BACL</name>
<dbReference type="CDD" id="cd02440">
    <property type="entry name" value="AdoMet_MTases"/>
    <property type="match status" value="1"/>
</dbReference>
<dbReference type="AlphaFoldDB" id="A0AAU8NAY7"/>
<dbReference type="GO" id="GO:0032259">
    <property type="term" value="P:methylation"/>
    <property type="evidence" value="ECO:0007669"/>
    <property type="project" value="UniProtKB-KW"/>
</dbReference>
<organism evidence="2">
    <name type="scientific">Paenibacillus sp. AN1007</name>
    <dbReference type="NCBI Taxonomy" id="3151385"/>
    <lineage>
        <taxon>Bacteria</taxon>
        <taxon>Bacillati</taxon>
        <taxon>Bacillota</taxon>
        <taxon>Bacilli</taxon>
        <taxon>Bacillales</taxon>
        <taxon>Paenibacillaceae</taxon>
        <taxon>Paenibacillus</taxon>
    </lineage>
</organism>
<reference evidence="2" key="1">
    <citation type="submission" date="2024-05" db="EMBL/GenBank/DDBJ databases">
        <title>Draft genome assemblies of 36 bacteria isolated from hibernating arctic ground squirrels.</title>
        <authorList>
            <person name="McKee H."/>
            <person name="Mullen L."/>
            <person name="Drown D.M."/>
            <person name="Duddleston K.N."/>
        </authorList>
    </citation>
    <scope>NUCLEOTIDE SEQUENCE</scope>
    <source>
        <strain evidence="2">AN1007</strain>
    </source>
</reference>
<sequence length="255" mass="28534">MSFSYYGPLCTKVYDITKPVGHSLGGDIEFYGNLLQQCSGRILEAMSGSGRMLIPLLEAGLQVDGIDYSKAMIQSCLARCAERALPTPELFEADLETLRLPYHYEAIIIPGGSLMLIQDRCASIKALQNLYDHLEPGGRLIFDLFLPDITQPAAVETSTVRLPDGDTITIEVKTTEINLLHQYKTSLIRYEQWHQGSLVGTELQELTLRWYGVEELRLILEKIGFANIEIYADFKPGQAPTKASQKFVFEAARKV</sequence>
<evidence type="ECO:0000313" key="2">
    <source>
        <dbReference type="EMBL" id="XCP94801.1"/>
    </source>
</evidence>
<dbReference type="Pfam" id="PF13649">
    <property type="entry name" value="Methyltransf_25"/>
    <property type="match status" value="1"/>
</dbReference>
<dbReference type="PANTHER" id="PTHR43591">
    <property type="entry name" value="METHYLTRANSFERASE"/>
    <property type="match status" value="1"/>
</dbReference>
<dbReference type="GO" id="GO:0008168">
    <property type="term" value="F:methyltransferase activity"/>
    <property type="evidence" value="ECO:0007669"/>
    <property type="project" value="UniProtKB-KW"/>
</dbReference>
<evidence type="ECO:0000259" key="1">
    <source>
        <dbReference type="Pfam" id="PF13649"/>
    </source>
</evidence>
<dbReference type="Gene3D" id="3.40.50.150">
    <property type="entry name" value="Vaccinia Virus protein VP39"/>
    <property type="match status" value="1"/>
</dbReference>
<dbReference type="EMBL" id="CP159992">
    <property type="protein sequence ID" value="XCP94801.1"/>
    <property type="molecule type" value="Genomic_DNA"/>
</dbReference>
<feature type="domain" description="Methyltransferase" evidence="1">
    <location>
        <begin position="42"/>
        <end position="138"/>
    </location>
</feature>
<dbReference type="InterPro" id="IPR041698">
    <property type="entry name" value="Methyltransf_25"/>
</dbReference>
<keyword evidence="2" id="KW-0808">Transferase</keyword>
<dbReference type="SUPFAM" id="SSF53335">
    <property type="entry name" value="S-adenosyl-L-methionine-dependent methyltransferases"/>
    <property type="match status" value="1"/>
</dbReference>
<protein>
    <submittedName>
        <fullName evidence="2">Methyltransferase domain-containing protein</fullName>
    </submittedName>
</protein>
<dbReference type="InterPro" id="IPR029063">
    <property type="entry name" value="SAM-dependent_MTases_sf"/>
</dbReference>
<accession>A0AAU8NAY7</accession>
<dbReference type="Gene3D" id="2.20.25.110">
    <property type="entry name" value="S-adenosyl-L-methionine-dependent methyltransferases"/>
    <property type="match status" value="1"/>
</dbReference>
<proteinExistence type="predicted"/>